<organism evidence="2 3">
    <name type="scientific">Hepatospora eriocheir</name>
    <dbReference type="NCBI Taxonomy" id="1081669"/>
    <lineage>
        <taxon>Eukaryota</taxon>
        <taxon>Fungi</taxon>
        <taxon>Fungi incertae sedis</taxon>
        <taxon>Microsporidia</taxon>
        <taxon>Hepatosporidae</taxon>
        <taxon>Hepatospora</taxon>
    </lineage>
</organism>
<name>A0A1X0QGC6_9MICR</name>
<keyword evidence="1" id="KW-0472">Membrane</keyword>
<keyword evidence="1" id="KW-1133">Transmembrane helix</keyword>
<protein>
    <submittedName>
        <fullName evidence="2">Uncharacterized protein</fullName>
    </submittedName>
</protein>
<proteinExistence type="predicted"/>
<keyword evidence="1" id="KW-0812">Transmembrane</keyword>
<dbReference type="VEuPathDB" id="MicrosporidiaDB:HERIO_511"/>
<dbReference type="EMBL" id="LTAI01000437">
    <property type="protein sequence ID" value="ORD98803.1"/>
    <property type="molecule type" value="Genomic_DNA"/>
</dbReference>
<feature type="transmembrane region" description="Helical" evidence="1">
    <location>
        <begin position="20"/>
        <end position="44"/>
    </location>
</feature>
<dbReference type="VEuPathDB" id="MicrosporidiaDB:A0H76_1906"/>
<sequence length="86" mass="10206">MDQVTKDKNSIKKKYNYKKLFYKTIFYLFLMIIGSLITVTVIFWSSSEVTSYSVEDDFSIKLNNLNIKKPSDDHDLKQTYDFKCNL</sequence>
<evidence type="ECO:0000313" key="2">
    <source>
        <dbReference type="EMBL" id="ORD98803.1"/>
    </source>
</evidence>
<reference evidence="2 3" key="1">
    <citation type="journal article" date="2017" name="Environ. Microbiol.">
        <title>Decay of the glycolytic pathway and adaptation to intranuclear parasitism within Enterocytozoonidae microsporidia.</title>
        <authorList>
            <person name="Wiredu Boakye D."/>
            <person name="Jaroenlak P."/>
            <person name="Prachumwat A."/>
            <person name="Williams T.A."/>
            <person name="Bateman K.S."/>
            <person name="Itsathitphaisarn O."/>
            <person name="Sritunyalucksana K."/>
            <person name="Paszkiewicz K.H."/>
            <person name="Moore K.A."/>
            <person name="Stentiford G.D."/>
            <person name="Williams B.A."/>
        </authorList>
    </citation>
    <scope>NUCLEOTIDE SEQUENCE [LARGE SCALE GENOMIC DNA]</scope>
    <source>
        <strain evidence="3">canceri</strain>
    </source>
</reference>
<dbReference type="AlphaFoldDB" id="A0A1X0QGC6"/>
<accession>A0A1X0QGC6</accession>
<dbReference type="Proteomes" id="UP000192501">
    <property type="component" value="Unassembled WGS sequence"/>
</dbReference>
<evidence type="ECO:0000256" key="1">
    <source>
        <dbReference type="SAM" id="Phobius"/>
    </source>
</evidence>
<evidence type="ECO:0000313" key="3">
    <source>
        <dbReference type="Proteomes" id="UP000192501"/>
    </source>
</evidence>
<comment type="caution">
    <text evidence="2">The sequence shown here is derived from an EMBL/GenBank/DDBJ whole genome shotgun (WGS) entry which is preliminary data.</text>
</comment>
<gene>
    <name evidence="2" type="ORF">A0H76_1906</name>
</gene>